<organism evidence="3 4">
    <name type="scientific">Stephania cephalantha</name>
    <dbReference type="NCBI Taxonomy" id="152367"/>
    <lineage>
        <taxon>Eukaryota</taxon>
        <taxon>Viridiplantae</taxon>
        <taxon>Streptophyta</taxon>
        <taxon>Embryophyta</taxon>
        <taxon>Tracheophyta</taxon>
        <taxon>Spermatophyta</taxon>
        <taxon>Magnoliopsida</taxon>
        <taxon>Ranunculales</taxon>
        <taxon>Menispermaceae</taxon>
        <taxon>Menispermoideae</taxon>
        <taxon>Cissampelideae</taxon>
        <taxon>Stephania</taxon>
    </lineage>
</organism>
<feature type="compositionally biased region" description="Basic and acidic residues" evidence="1">
    <location>
        <begin position="238"/>
        <end position="250"/>
    </location>
</feature>
<evidence type="ECO:0000256" key="1">
    <source>
        <dbReference type="SAM" id="MobiDB-lite"/>
    </source>
</evidence>
<feature type="compositionally biased region" description="Low complexity" evidence="1">
    <location>
        <begin position="413"/>
        <end position="424"/>
    </location>
</feature>
<proteinExistence type="predicted"/>
<sequence>MVTTASEGLGGSGAEGVDGTVGTIVWVRRRNGSWWPGRILGTNELSASHLMSPRSGTPVKLLGREDASVDWYNLEKSKRVKAFRCGEFDDCITKAESSQGIPIKKREKYARREDAILHALELEKLQVEKKHQKLGISNSASRKMPILPKKESVAPSEPLVNHHSEIINLKSRSISKAVGSSLEEDSTENPEHTVKAKYEKQLTWEDGNSEAIPRMRGLQDFGLRTAPSKRKLPASEGSQKHPSIDNHVHDFANNTRSMSGANVSSSKNSLASKRKRSHGGMLDDPIVKRRDRRRTLVQVLQNSAKLGTSPSLQSEGDVISLSVQEGKEHDGVICRAKRSRCIYLPSESNESLDHKEFSSEQMNMSPSQIGINNCNLYPGSLTEETTSSGMMDGADSGSSQQDYLDPDGEQETSLLSDSNHSHSLIGSGDSRRYMNIVQGQGGSMSSEELDDPAVSYLSRRHGRDHTAGGAADAGMSKWQLKGKRNIRNLMKKPIDHVGKSSKGTYFEGKGNSLNRRSLGHGLYDGNEPLDYEYDEDELIEKSSPMQTQMIGFGNGRYPSMLRANSKKSGRSIPDSMDSEDDSAWETDGLPQAAFSGYWDESGEFFDQMYVGHRLSNGKSALVDVDVKVQASYQGGEHVPLVSLMSRLNGKAIIGHPIQIEVLEDGSTDLLLSMNDDDDQMDNDGNAAVHPVWKTARRTVMHRVPRPHPLSALDGDETADLSQYSELESKRLLAGHSNQKSKKSFPSIRQLHEKKYSKKPIKKVSLSSQKTRTLSSIAIEQKLNGKGSKVLNKSYLGGLIKPEPEPTTVTCIPVKLVFSRLLEAVGRSPSRITNHNVSTNGDTEKKST</sequence>
<dbReference type="CDD" id="cd05162">
    <property type="entry name" value="PWWP"/>
    <property type="match status" value="1"/>
</dbReference>
<feature type="compositionally biased region" description="Low complexity" evidence="1">
    <location>
        <begin position="387"/>
        <end position="399"/>
    </location>
</feature>
<dbReference type="PROSITE" id="PS50812">
    <property type="entry name" value="PWWP"/>
    <property type="match status" value="1"/>
</dbReference>
<evidence type="ECO:0000313" key="4">
    <source>
        <dbReference type="Proteomes" id="UP001419268"/>
    </source>
</evidence>
<feature type="region of interest" description="Disordered" evidence="1">
    <location>
        <begin position="564"/>
        <end position="584"/>
    </location>
</feature>
<keyword evidence="4" id="KW-1185">Reference proteome</keyword>
<protein>
    <recommendedName>
        <fullName evidence="2">PWWP domain-containing protein</fullName>
    </recommendedName>
</protein>
<feature type="region of interest" description="Disordered" evidence="1">
    <location>
        <begin position="377"/>
        <end position="432"/>
    </location>
</feature>
<dbReference type="Gene3D" id="2.30.30.140">
    <property type="match status" value="1"/>
</dbReference>
<gene>
    <name evidence="3" type="ORF">Scep_027093</name>
</gene>
<evidence type="ECO:0000313" key="3">
    <source>
        <dbReference type="EMBL" id="KAK9095624.1"/>
    </source>
</evidence>
<evidence type="ECO:0000259" key="2">
    <source>
        <dbReference type="PROSITE" id="PS50812"/>
    </source>
</evidence>
<feature type="compositionally biased region" description="Polar residues" evidence="1">
    <location>
        <begin position="252"/>
        <end position="271"/>
    </location>
</feature>
<dbReference type="PANTHER" id="PTHR33697">
    <property type="entry name" value="T17B22.17 PROTEIN-RELATED"/>
    <property type="match status" value="1"/>
</dbReference>
<dbReference type="SUPFAM" id="SSF63748">
    <property type="entry name" value="Tudor/PWWP/MBT"/>
    <property type="match status" value="1"/>
</dbReference>
<feature type="region of interest" description="Disordered" evidence="1">
    <location>
        <begin position="731"/>
        <end position="751"/>
    </location>
</feature>
<dbReference type="InterPro" id="IPR044679">
    <property type="entry name" value="PWWP2-like"/>
</dbReference>
<dbReference type="InterPro" id="IPR000313">
    <property type="entry name" value="PWWP_dom"/>
</dbReference>
<accession>A0AAP0HR51</accession>
<dbReference type="Pfam" id="PF00855">
    <property type="entry name" value="PWWP"/>
    <property type="match status" value="1"/>
</dbReference>
<feature type="domain" description="PWWP" evidence="2">
    <location>
        <begin position="21"/>
        <end position="76"/>
    </location>
</feature>
<feature type="region of interest" description="Disordered" evidence="1">
    <location>
        <begin position="228"/>
        <end position="290"/>
    </location>
</feature>
<reference evidence="3 4" key="1">
    <citation type="submission" date="2024-01" db="EMBL/GenBank/DDBJ databases">
        <title>Genome assemblies of Stephania.</title>
        <authorList>
            <person name="Yang L."/>
        </authorList>
    </citation>
    <scope>NUCLEOTIDE SEQUENCE [LARGE SCALE GENOMIC DNA]</scope>
    <source>
        <strain evidence="3">JXDWG</strain>
        <tissue evidence="3">Leaf</tissue>
    </source>
</reference>
<dbReference type="EMBL" id="JBBNAG010000011">
    <property type="protein sequence ID" value="KAK9095624.1"/>
    <property type="molecule type" value="Genomic_DNA"/>
</dbReference>
<dbReference type="AlphaFoldDB" id="A0AAP0HR51"/>
<dbReference type="Proteomes" id="UP001419268">
    <property type="component" value="Unassembled WGS sequence"/>
</dbReference>
<name>A0AAP0HR51_9MAGN</name>
<dbReference type="PANTHER" id="PTHR33697:SF2">
    <property type="entry name" value="T17B22.17 PROTEIN"/>
    <property type="match status" value="1"/>
</dbReference>
<comment type="caution">
    <text evidence="3">The sequence shown here is derived from an EMBL/GenBank/DDBJ whole genome shotgun (WGS) entry which is preliminary data.</text>
</comment>